<evidence type="ECO:0000256" key="2">
    <source>
        <dbReference type="RuleBase" id="RU003682"/>
    </source>
</evidence>
<dbReference type="Pfam" id="PF03171">
    <property type="entry name" value="2OG-FeII_Oxy"/>
    <property type="match status" value="1"/>
</dbReference>
<organism evidence="4 5">
    <name type="scientific">Zingiber officinale</name>
    <name type="common">Ginger</name>
    <name type="synonym">Amomum zingiber</name>
    <dbReference type="NCBI Taxonomy" id="94328"/>
    <lineage>
        <taxon>Eukaryota</taxon>
        <taxon>Viridiplantae</taxon>
        <taxon>Streptophyta</taxon>
        <taxon>Embryophyta</taxon>
        <taxon>Tracheophyta</taxon>
        <taxon>Spermatophyta</taxon>
        <taxon>Magnoliopsida</taxon>
        <taxon>Liliopsida</taxon>
        <taxon>Zingiberales</taxon>
        <taxon>Zingiberaceae</taxon>
        <taxon>Zingiber</taxon>
    </lineage>
</organism>
<protein>
    <recommendedName>
        <fullName evidence="3">Fe2OG dioxygenase domain-containing protein</fullName>
    </recommendedName>
</protein>
<dbReference type="OrthoDB" id="288590at2759"/>
<feature type="domain" description="Fe2OG dioxygenase" evidence="3">
    <location>
        <begin position="203"/>
        <end position="311"/>
    </location>
</feature>
<keyword evidence="5" id="KW-1185">Reference proteome</keyword>
<comment type="caution">
    <text evidence="4">The sequence shown here is derived from an EMBL/GenBank/DDBJ whole genome shotgun (WGS) entry which is preliminary data.</text>
</comment>
<evidence type="ECO:0000259" key="3">
    <source>
        <dbReference type="PROSITE" id="PS51471"/>
    </source>
</evidence>
<dbReference type="GO" id="GO:0046872">
    <property type="term" value="F:metal ion binding"/>
    <property type="evidence" value="ECO:0007669"/>
    <property type="project" value="UniProtKB-KW"/>
</dbReference>
<dbReference type="EMBL" id="JACMSC010000020">
    <property type="protein sequence ID" value="KAG6472431.1"/>
    <property type="molecule type" value="Genomic_DNA"/>
</dbReference>
<accession>A0A8J5EUB2</accession>
<dbReference type="PROSITE" id="PS51471">
    <property type="entry name" value="FE2OG_OXY"/>
    <property type="match status" value="1"/>
</dbReference>
<keyword evidence="2" id="KW-0479">Metal-binding</keyword>
<keyword evidence="2" id="KW-0408">Iron</keyword>
<evidence type="ECO:0000256" key="1">
    <source>
        <dbReference type="ARBA" id="ARBA00001961"/>
    </source>
</evidence>
<evidence type="ECO:0000313" key="4">
    <source>
        <dbReference type="EMBL" id="KAG6472431.1"/>
    </source>
</evidence>
<dbReference type="InterPro" id="IPR026992">
    <property type="entry name" value="DIOX_N"/>
</dbReference>
<gene>
    <name evidence="4" type="ORF">ZIOFF_069894</name>
</gene>
<comment type="cofactor">
    <cofactor evidence="1">
        <name>L-ascorbate</name>
        <dbReference type="ChEBI" id="CHEBI:38290"/>
    </cofactor>
</comment>
<dbReference type="PANTHER" id="PTHR47990">
    <property type="entry name" value="2-OXOGLUTARATE (2OG) AND FE(II)-DEPENDENT OXYGENASE SUPERFAMILY PROTEIN-RELATED"/>
    <property type="match status" value="1"/>
</dbReference>
<sequence length="371" mass="41190">MHSLSVSGQPSLLCQLEWKSLNQVPDSHIWPPDLLHHHPTSNIIPPSSSMPIIDLTAADSVLIPLVGRACETWGAFQITGHGVPLRLLDLVEAQTCRLFSLPSAHKLRAQRCPSGGVTGYGPALISSFFSKLFWSEGFTIVGSAQEDARKLWPNCFNDFCSAMEEYSKGMKDLSRRVIVLMLRSLGLSEEDIDEVGPLRGHDEVEPVLQLNYYPPCPEPDRTMGLADHTDSSLITIIHQSSCVTGLQLLHHDESDNPRPQWVEVPPILGALVVNVGDLFHIISNGRFHTVIHRAVVDRTWSRISVAYFCGPLAHFKVGPIQKIVDPNHGPAYPGITWPKYLSLKKKLHNETLASIRLPLAAKRQDDEKKVL</sequence>
<dbReference type="InterPro" id="IPR005123">
    <property type="entry name" value="Oxoglu/Fe-dep_dioxygenase_dom"/>
</dbReference>
<reference evidence="4 5" key="1">
    <citation type="submission" date="2020-08" db="EMBL/GenBank/DDBJ databases">
        <title>Plant Genome Project.</title>
        <authorList>
            <person name="Zhang R.-G."/>
        </authorList>
    </citation>
    <scope>NUCLEOTIDE SEQUENCE [LARGE SCALE GENOMIC DNA]</scope>
    <source>
        <tissue evidence="4">Rhizome</tissue>
    </source>
</reference>
<dbReference type="Pfam" id="PF14226">
    <property type="entry name" value="DIOX_N"/>
    <property type="match status" value="1"/>
</dbReference>
<dbReference type="AlphaFoldDB" id="A0A8J5EUB2"/>
<keyword evidence="2" id="KW-0560">Oxidoreductase</keyword>
<comment type="similarity">
    <text evidence="2">Belongs to the iron/ascorbate-dependent oxidoreductase family.</text>
</comment>
<dbReference type="GO" id="GO:0016491">
    <property type="term" value="F:oxidoreductase activity"/>
    <property type="evidence" value="ECO:0007669"/>
    <property type="project" value="UniProtKB-KW"/>
</dbReference>
<name>A0A8J5EUB2_ZINOF</name>
<dbReference type="InterPro" id="IPR044861">
    <property type="entry name" value="IPNS-like_FE2OG_OXY"/>
</dbReference>
<dbReference type="InterPro" id="IPR050231">
    <property type="entry name" value="Iron_ascorbate_oxido_reductase"/>
</dbReference>
<proteinExistence type="inferred from homology"/>
<dbReference type="Proteomes" id="UP000734854">
    <property type="component" value="Unassembled WGS sequence"/>
</dbReference>
<evidence type="ECO:0000313" key="5">
    <source>
        <dbReference type="Proteomes" id="UP000734854"/>
    </source>
</evidence>